<dbReference type="PANTHER" id="PTHR24243:SF208">
    <property type="entry name" value="PYROKININ-1 RECEPTOR"/>
    <property type="match status" value="1"/>
</dbReference>
<evidence type="ECO:0000256" key="2">
    <source>
        <dbReference type="ARBA" id="ARBA00022692"/>
    </source>
</evidence>
<feature type="transmembrane region" description="Helical" evidence="8">
    <location>
        <begin position="97"/>
        <end position="115"/>
    </location>
</feature>
<keyword evidence="3 8" id="KW-1133">Transmembrane helix</keyword>
<dbReference type="STRING" id="37653.A0A0L8HWH5"/>
<dbReference type="InterPro" id="IPR017452">
    <property type="entry name" value="GPCR_Rhodpsn_7TM"/>
</dbReference>
<reference evidence="10" key="1">
    <citation type="submission" date="2015-07" db="EMBL/GenBank/DDBJ databases">
        <title>MeaNS - Measles Nucleotide Surveillance Program.</title>
        <authorList>
            <person name="Tran T."/>
            <person name="Druce J."/>
        </authorList>
    </citation>
    <scope>NUCLEOTIDE SEQUENCE</scope>
    <source>
        <strain evidence="10">UCB-OBI-ISO-001</strain>
        <tissue evidence="10">Gonad</tissue>
    </source>
</reference>
<evidence type="ECO:0000256" key="7">
    <source>
        <dbReference type="ARBA" id="ARBA00023224"/>
    </source>
</evidence>
<keyword evidence="2 8" id="KW-0812">Transmembrane</keyword>
<protein>
    <recommendedName>
        <fullName evidence="9">G-protein coupled receptors family 1 profile domain-containing protein</fullName>
    </recommendedName>
</protein>
<dbReference type="InterPro" id="IPR000276">
    <property type="entry name" value="GPCR_Rhodpsn"/>
</dbReference>
<dbReference type="SUPFAM" id="SSF81321">
    <property type="entry name" value="Family A G protein-coupled receptor-like"/>
    <property type="match status" value="1"/>
</dbReference>
<dbReference type="PRINTS" id="PR00237">
    <property type="entry name" value="GPCRRHODOPSN"/>
</dbReference>
<sequence>MAFTENVTQNDSMINPLHTTRPALIFLIIMMPIGVFGNVIVLYIYGFRFRKSPLNIFIFFLAIYDSLSCLFGIPLELTSILHTLDYPSNILCKMDKFMVFFTCTSSELTLLIISLERYNKVCRFNKYQLEIRHAKMSAITINIIAILISVPPILYFDRIDYNGLSICTFIVPYSKLQHYFIGLLIFNIIILVVMSVLYVLVRRKAKQRFREKSISLRKNDQEDFRRTFSGKKRRSRRINYIIASITVLFVISFIPSLLLGVTYPLLENIKLSLPVERLRQIGIRLWILNSSLNPVVYGMLNARFRNEFLKIFKELFNIKIFNSTSTTDSTLEDSS</sequence>
<evidence type="ECO:0000256" key="6">
    <source>
        <dbReference type="ARBA" id="ARBA00023170"/>
    </source>
</evidence>
<evidence type="ECO:0000256" key="3">
    <source>
        <dbReference type="ARBA" id="ARBA00022989"/>
    </source>
</evidence>
<evidence type="ECO:0000256" key="8">
    <source>
        <dbReference type="SAM" id="Phobius"/>
    </source>
</evidence>
<keyword evidence="6" id="KW-0675">Receptor</keyword>
<dbReference type="OrthoDB" id="5969463at2759"/>
<keyword evidence="7" id="KW-0807">Transducer</keyword>
<dbReference type="Pfam" id="PF00001">
    <property type="entry name" value="7tm_1"/>
    <property type="match status" value="1"/>
</dbReference>
<dbReference type="EMBL" id="KQ417131">
    <property type="protein sequence ID" value="KOF93588.1"/>
    <property type="molecule type" value="Genomic_DNA"/>
</dbReference>
<feature type="transmembrane region" description="Helical" evidence="8">
    <location>
        <begin position="57"/>
        <end position="77"/>
    </location>
</feature>
<organism evidence="10">
    <name type="scientific">Octopus bimaculoides</name>
    <name type="common">California two-spotted octopus</name>
    <dbReference type="NCBI Taxonomy" id="37653"/>
    <lineage>
        <taxon>Eukaryota</taxon>
        <taxon>Metazoa</taxon>
        <taxon>Spiralia</taxon>
        <taxon>Lophotrochozoa</taxon>
        <taxon>Mollusca</taxon>
        <taxon>Cephalopoda</taxon>
        <taxon>Coleoidea</taxon>
        <taxon>Octopodiformes</taxon>
        <taxon>Octopoda</taxon>
        <taxon>Incirrata</taxon>
        <taxon>Octopodidae</taxon>
        <taxon>Octopus</taxon>
    </lineage>
</organism>
<dbReference type="SMART" id="SM01381">
    <property type="entry name" value="7TM_GPCR_Srsx"/>
    <property type="match status" value="1"/>
</dbReference>
<evidence type="ECO:0000256" key="5">
    <source>
        <dbReference type="ARBA" id="ARBA00023136"/>
    </source>
</evidence>
<dbReference type="PROSITE" id="PS50262">
    <property type="entry name" value="G_PROTEIN_RECEP_F1_2"/>
    <property type="match status" value="1"/>
</dbReference>
<keyword evidence="4" id="KW-0297">G-protein coupled receptor</keyword>
<comment type="subcellular location">
    <subcellularLocation>
        <location evidence="1">Membrane</location>
        <topology evidence="1">Multi-pass membrane protein</topology>
    </subcellularLocation>
</comment>
<name>A0A0L8HWH5_OCTBM</name>
<dbReference type="GO" id="GO:0004930">
    <property type="term" value="F:G protein-coupled receptor activity"/>
    <property type="evidence" value="ECO:0007669"/>
    <property type="project" value="UniProtKB-KW"/>
</dbReference>
<accession>A0A0L8HWH5</accession>
<feature type="transmembrane region" description="Helical" evidence="8">
    <location>
        <begin position="136"/>
        <end position="156"/>
    </location>
</feature>
<dbReference type="CDD" id="cd00637">
    <property type="entry name" value="7tm_classA_rhodopsin-like"/>
    <property type="match status" value="1"/>
</dbReference>
<gene>
    <name evidence="10" type="ORF">OCBIM_22004002mg</name>
</gene>
<feature type="domain" description="G-protein coupled receptors family 1 profile" evidence="9">
    <location>
        <begin position="37"/>
        <end position="297"/>
    </location>
</feature>
<dbReference type="GO" id="GO:0016020">
    <property type="term" value="C:membrane"/>
    <property type="evidence" value="ECO:0007669"/>
    <property type="project" value="UniProtKB-SubCell"/>
</dbReference>
<evidence type="ECO:0000313" key="10">
    <source>
        <dbReference type="EMBL" id="KOF93588.1"/>
    </source>
</evidence>
<feature type="transmembrane region" description="Helical" evidence="8">
    <location>
        <begin position="176"/>
        <end position="201"/>
    </location>
</feature>
<dbReference type="Gene3D" id="1.20.1070.10">
    <property type="entry name" value="Rhodopsin 7-helix transmembrane proteins"/>
    <property type="match status" value="1"/>
</dbReference>
<feature type="transmembrane region" description="Helical" evidence="8">
    <location>
        <begin position="23"/>
        <end position="45"/>
    </location>
</feature>
<feature type="transmembrane region" description="Helical" evidence="8">
    <location>
        <begin position="238"/>
        <end position="261"/>
    </location>
</feature>
<evidence type="ECO:0000256" key="4">
    <source>
        <dbReference type="ARBA" id="ARBA00023040"/>
    </source>
</evidence>
<evidence type="ECO:0000259" key="9">
    <source>
        <dbReference type="PROSITE" id="PS50262"/>
    </source>
</evidence>
<dbReference type="PANTHER" id="PTHR24243">
    <property type="entry name" value="G-PROTEIN COUPLED RECEPTOR"/>
    <property type="match status" value="1"/>
</dbReference>
<proteinExistence type="predicted"/>
<evidence type="ECO:0000256" key="1">
    <source>
        <dbReference type="ARBA" id="ARBA00004141"/>
    </source>
</evidence>
<dbReference type="AlphaFoldDB" id="A0A0L8HWH5"/>
<keyword evidence="5 8" id="KW-0472">Membrane</keyword>